<dbReference type="OrthoDB" id="1905464at2759"/>
<keyword evidence="3" id="KW-1185">Reference proteome</keyword>
<dbReference type="PANTHER" id="PTHR33732">
    <property type="entry name" value="REF/SRPP-LIKE PROTEIN OS05G0151300/LOC_OS05G05940"/>
    <property type="match status" value="1"/>
</dbReference>
<dbReference type="OMA" id="MAHYFPL"/>
<organism evidence="2 3">
    <name type="scientific">Ceratopteris richardii</name>
    <name type="common">Triangle waterfern</name>
    <dbReference type="NCBI Taxonomy" id="49495"/>
    <lineage>
        <taxon>Eukaryota</taxon>
        <taxon>Viridiplantae</taxon>
        <taxon>Streptophyta</taxon>
        <taxon>Embryophyta</taxon>
        <taxon>Tracheophyta</taxon>
        <taxon>Polypodiopsida</taxon>
        <taxon>Polypodiidae</taxon>
        <taxon>Polypodiales</taxon>
        <taxon>Pteridineae</taxon>
        <taxon>Pteridaceae</taxon>
        <taxon>Parkerioideae</taxon>
        <taxon>Ceratopteris</taxon>
    </lineage>
</organism>
<dbReference type="InterPro" id="IPR008802">
    <property type="entry name" value="REF"/>
</dbReference>
<comment type="caution">
    <text evidence="2">The sequence shown here is derived from an EMBL/GenBank/DDBJ whole genome shotgun (WGS) entry which is preliminary data.</text>
</comment>
<evidence type="ECO:0000313" key="3">
    <source>
        <dbReference type="Proteomes" id="UP000825935"/>
    </source>
</evidence>
<evidence type="ECO:0000256" key="1">
    <source>
        <dbReference type="ARBA" id="ARBA00009737"/>
    </source>
</evidence>
<name>A0A8T2STU0_CERRI</name>
<evidence type="ECO:0000313" key="2">
    <source>
        <dbReference type="EMBL" id="KAH7366059.1"/>
    </source>
</evidence>
<protein>
    <submittedName>
        <fullName evidence="2">Uncharacterized protein</fullName>
    </submittedName>
</protein>
<proteinExistence type="inferred from homology"/>
<reference evidence="2" key="1">
    <citation type="submission" date="2021-08" db="EMBL/GenBank/DDBJ databases">
        <title>WGS assembly of Ceratopteris richardii.</title>
        <authorList>
            <person name="Marchant D.B."/>
            <person name="Chen G."/>
            <person name="Jenkins J."/>
            <person name="Shu S."/>
            <person name="Leebens-Mack J."/>
            <person name="Grimwood J."/>
            <person name="Schmutz J."/>
            <person name="Soltis P."/>
            <person name="Soltis D."/>
            <person name="Chen Z.-H."/>
        </authorList>
    </citation>
    <scope>NUCLEOTIDE SEQUENCE</scope>
    <source>
        <strain evidence="2">Whitten #5841</strain>
        <tissue evidence="2">Leaf</tissue>
    </source>
</reference>
<comment type="similarity">
    <text evidence="1">Belongs to the REF/SRPP family.</text>
</comment>
<dbReference type="Pfam" id="PF05755">
    <property type="entry name" value="REF"/>
    <property type="match status" value="1"/>
</dbReference>
<dbReference type="PANTHER" id="PTHR33732:SF3">
    <property type="entry name" value="OS07G0671800 PROTEIN"/>
    <property type="match status" value="1"/>
</dbReference>
<sequence length="211" mass="23805">MASLRQVHGGYEELKYLGFVEATGSLAKTCVVRVYAIAKEWSGSWRPRIHEIECKVTEALSPLCNLIKGNEHHILLFIDRKLDVFVCTVRKHAPHLLKGCLDKSVDVAKKVPDYIIEVSAEIHRVGFIEASKGCFNKAEPIVEEYLHFAWKQFLKLPFSLTVVHIVTPPALCAGDKVNKLLCTLKDHHFPLAGYLPLLPIKRIESIIKKEA</sequence>
<dbReference type="EMBL" id="CM035423">
    <property type="protein sequence ID" value="KAH7366059.1"/>
    <property type="molecule type" value="Genomic_DNA"/>
</dbReference>
<dbReference type="AlphaFoldDB" id="A0A8T2STU0"/>
<gene>
    <name evidence="2" type="ORF">KP509_18G061400</name>
</gene>
<accession>A0A8T2STU0</accession>
<dbReference type="Proteomes" id="UP000825935">
    <property type="component" value="Chromosome 18"/>
</dbReference>